<reference evidence="1 2" key="1">
    <citation type="submission" date="2021-01" db="EMBL/GenBank/DDBJ databases">
        <title>Whole genome shotgun sequence of Asanoa siamensis NBRC 107932.</title>
        <authorList>
            <person name="Komaki H."/>
            <person name="Tamura T."/>
        </authorList>
    </citation>
    <scope>NUCLEOTIDE SEQUENCE [LARGE SCALE GENOMIC DNA]</scope>
    <source>
        <strain evidence="1 2">NBRC 107932</strain>
    </source>
</reference>
<proteinExistence type="predicted"/>
<sequence>MATYSGGQQIERAQAVLDRHAVSSGDGLCVECKVLGPCTNHEAAARVFERCARLPRRRPGLTRPELVGARLVHAGTSLLGGVA</sequence>
<dbReference type="EMBL" id="BONE01000008">
    <property type="protein sequence ID" value="GIF71877.1"/>
    <property type="molecule type" value="Genomic_DNA"/>
</dbReference>
<accession>A0ABQ4CKR9</accession>
<evidence type="ECO:0000313" key="2">
    <source>
        <dbReference type="Proteomes" id="UP000604117"/>
    </source>
</evidence>
<dbReference type="Proteomes" id="UP000604117">
    <property type="component" value="Unassembled WGS sequence"/>
</dbReference>
<keyword evidence="2" id="KW-1185">Reference proteome</keyword>
<gene>
    <name evidence="1" type="ORF">Asi02nite_13950</name>
</gene>
<comment type="caution">
    <text evidence="1">The sequence shown here is derived from an EMBL/GenBank/DDBJ whole genome shotgun (WGS) entry which is preliminary data.</text>
</comment>
<evidence type="ECO:0000313" key="1">
    <source>
        <dbReference type="EMBL" id="GIF71877.1"/>
    </source>
</evidence>
<protein>
    <submittedName>
        <fullName evidence="1">Uncharacterized protein</fullName>
    </submittedName>
</protein>
<organism evidence="1 2">
    <name type="scientific">Asanoa siamensis</name>
    <dbReference type="NCBI Taxonomy" id="926357"/>
    <lineage>
        <taxon>Bacteria</taxon>
        <taxon>Bacillati</taxon>
        <taxon>Actinomycetota</taxon>
        <taxon>Actinomycetes</taxon>
        <taxon>Micromonosporales</taxon>
        <taxon>Micromonosporaceae</taxon>
        <taxon>Asanoa</taxon>
    </lineage>
</organism>
<name>A0ABQ4CKR9_9ACTN</name>